<feature type="compositionally biased region" description="Basic and acidic residues" evidence="11">
    <location>
        <begin position="583"/>
        <end position="593"/>
    </location>
</feature>
<dbReference type="GO" id="GO:0000479">
    <property type="term" value="P:endonucleolytic cleavage of tricistronic rRNA transcript (SSU-rRNA, 5.8S rRNA, LSU-rRNA)"/>
    <property type="evidence" value="ECO:0007669"/>
    <property type="project" value="TreeGrafter"/>
</dbReference>
<evidence type="ECO:0000256" key="6">
    <source>
        <dbReference type="ARBA" id="ARBA00022840"/>
    </source>
</evidence>
<evidence type="ECO:0000256" key="8">
    <source>
        <dbReference type="ARBA" id="ARBA00023242"/>
    </source>
</evidence>
<keyword evidence="7" id="KW-0342">GTP-binding</keyword>
<dbReference type="Proteomes" id="UP000604046">
    <property type="component" value="Unassembled WGS sequence"/>
</dbReference>
<dbReference type="SUPFAM" id="SSF52540">
    <property type="entry name" value="P-loop containing nucleoside triphosphate hydrolases"/>
    <property type="match status" value="1"/>
</dbReference>
<feature type="region of interest" description="Disordered" evidence="11">
    <location>
        <begin position="306"/>
        <end position="330"/>
    </location>
</feature>
<evidence type="ECO:0000256" key="11">
    <source>
        <dbReference type="SAM" id="MobiDB-lite"/>
    </source>
</evidence>
<dbReference type="SMART" id="SM00785">
    <property type="entry name" value="AARP2CN"/>
    <property type="match status" value="1"/>
</dbReference>
<dbReference type="SMART" id="SM01362">
    <property type="entry name" value="DUF663"/>
    <property type="match status" value="1"/>
</dbReference>
<dbReference type="InterPro" id="IPR039761">
    <property type="entry name" value="Bms1/Tsr1"/>
</dbReference>
<dbReference type="FunFam" id="3.40.50.300:FF:000105">
    <property type="entry name" value="BMS1 ribosome biogenesis factor"/>
    <property type="match status" value="1"/>
</dbReference>
<evidence type="ECO:0000256" key="1">
    <source>
        <dbReference type="ARBA" id="ARBA00004604"/>
    </source>
</evidence>
<feature type="region of interest" description="Disordered" evidence="11">
    <location>
        <begin position="994"/>
        <end position="1028"/>
    </location>
</feature>
<dbReference type="PANTHER" id="PTHR12858">
    <property type="entry name" value="RIBOSOME BIOGENESIS PROTEIN"/>
    <property type="match status" value="1"/>
</dbReference>
<evidence type="ECO:0000313" key="13">
    <source>
        <dbReference type="EMBL" id="CAE7290351.1"/>
    </source>
</evidence>
<dbReference type="Pfam" id="PF13578">
    <property type="entry name" value="Methyltransf_24"/>
    <property type="match status" value="1"/>
</dbReference>
<proteinExistence type="inferred from homology"/>
<dbReference type="Pfam" id="PF08142">
    <property type="entry name" value="AARP2CN"/>
    <property type="match status" value="1"/>
</dbReference>
<dbReference type="Gene3D" id="3.40.50.300">
    <property type="entry name" value="P-loop containing nucleotide triphosphate hydrolases"/>
    <property type="match status" value="1"/>
</dbReference>
<feature type="compositionally biased region" description="Basic and acidic residues" evidence="11">
    <location>
        <begin position="317"/>
        <end position="330"/>
    </location>
</feature>
<comment type="caution">
    <text evidence="13">The sequence shown here is derived from an EMBL/GenBank/DDBJ whole genome shotgun (WGS) entry which is preliminary data.</text>
</comment>
<feature type="compositionally biased region" description="Basic and acidic residues" evidence="11">
    <location>
        <begin position="433"/>
        <end position="455"/>
    </location>
</feature>
<organism evidence="13 14">
    <name type="scientific">Symbiodinium natans</name>
    <dbReference type="NCBI Taxonomy" id="878477"/>
    <lineage>
        <taxon>Eukaryota</taxon>
        <taxon>Sar</taxon>
        <taxon>Alveolata</taxon>
        <taxon>Dinophyceae</taxon>
        <taxon>Suessiales</taxon>
        <taxon>Symbiodiniaceae</taxon>
        <taxon>Symbiodinium</taxon>
    </lineage>
</organism>
<dbReference type="InterPro" id="IPR007034">
    <property type="entry name" value="BMS1_TSR1_C"/>
</dbReference>
<evidence type="ECO:0000256" key="7">
    <source>
        <dbReference type="ARBA" id="ARBA00023134"/>
    </source>
</evidence>
<feature type="compositionally biased region" description="Basic and acidic residues" evidence="11">
    <location>
        <begin position="26"/>
        <end position="36"/>
    </location>
</feature>
<dbReference type="InterPro" id="IPR012948">
    <property type="entry name" value="AARP2CN"/>
</dbReference>
<feature type="compositionally biased region" description="Basic and acidic residues" evidence="11">
    <location>
        <begin position="616"/>
        <end position="626"/>
    </location>
</feature>
<dbReference type="GO" id="GO:0034511">
    <property type="term" value="F:U3 snoRNA binding"/>
    <property type="evidence" value="ECO:0007669"/>
    <property type="project" value="TreeGrafter"/>
</dbReference>
<dbReference type="Gene3D" id="3.40.50.150">
    <property type="entry name" value="Vaccinia Virus protein VP39"/>
    <property type="match status" value="1"/>
</dbReference>
<sequence>METGDKPKKAHRKRAAGTKAKKKKDKKQDGKAEKHNPKAHTFSGGTRSVQKRVQYTLERQAKKHKVHKVDKNPEVPPPFVVVVQGPPGVGKTTLVHSLVKHYAKQRLIQMRGPVTLVSGRHRRLTIIECPQDMSAMLDLAKIADLVLLLVDASYGFELETFEFINILQVHGFPRVIGVLTHLDAFRENKQLRKVKKSMKHRFWTELYDGAKLFYLSGLQYGRYHRVEIQNLARFIAVQKVPLLSWRQSHPYIPALRWEDKTDPTSPESAPRRLDLYGYVYGGRLREGFEVHLPGVGDFNITSIKRLPDPCPPPMETEAERRRAAGKKPGEKMKKNALRTLAERHRVIYAPGSDIGSITVDSEAMYIYVPDQQAGFTPREAEPAQNDSQLPEAVRLVRALQTSDAALDKASEGRGKLRLIGQTAVRLGQTDASGKPEDQHQRRPAPEGVLEAKEGAEDAEGESGEDDEEGEEESPEADPPEQDEEMRERAQQRFARGPRLEDLVYGRDPAAVEEQFGGSAPSRPGTRPTDHDTVPLFDEDEDEGTEGGPSSRQPESTRRLLGNVGDMNALDTVRMPILPGQERPWSEERRESLKARKFITGGWSSAEEEEDPEAEEAGEKDNDKKEGDPEDGENPVEPKQEEGDTPDPGLLEGFSDSFPIGTFVRVRLEDVPAACVTAMRGERPLILGGLLPGESRMGLVQTRVKRHRWHPKLLKSSDALLLSVGWRRFQTVPCFSLEDRGEKRMRYLKYTLEHAHCTMTSYGPMVPPNTGILAFRSWEKVGHFRVCATGVVMEAAPNFDVKKKLKLVGEPYKIFRNTAFVKNMFSSDLEVNKYMHAKIQTVSGIRGEVKKAEGVKGHFRASFEDRILMSDLVVCKCWITVPFKQFYHPVIDVPNWRPARLIGELRAAQGIPVPDNQDSHYGRQLVRPERRFNAVQVPRSLQAALPFKAKTRYSPKNRKTGLAKKAAIVSSEREKAVNALLNRLYTIRKEKARVRQEGSTRRKKAKEAKDKFIQDKRDAHQRESRKLRYKKEGCAEAKGHDDGLKLPFKPRGLGIAKELRILELRVRASLAAAVLKAAVCASSASQRRGVQQAAWQRRGGAGIPFFQRSPSEAPAPERSEEAQWELSVRLDALRLMQQMHLPPLPPSPFLQGLTAAAASCAEFQTEDMEGHCAPEQLEFLRGFVARRFGGSRQAVGGLKICQIGFNAGHSAVALLDQAPEGSVLLSLDLCRHAYTRPLEKFVAKTAQDRGQTHILLEGDSKEMLPRFRHIEFDLMFIDGNHAYEVRDSGAAEAYPCRLVMT</sequence>
<dbReference type="GO" id="GO:0030686">
    <property type="term" value="C:90S preribosome"/>
    <property type="evidence" value="ECO:0007669"/>
    <property type="project" value="TreeGrafter"/>
</dbReference>
<feature type="region of interest" description="Disordered" evidence="11">
    <location>
        <begin position="1"/>
        <end position="49"/>
    </location>
</feature>
<dbReference type="EMBL" id="CAJNDS010001935">
    <property type="protein sequence ID" value="CAE7290351.1"/>
    <property type="molecule type" value="Genomic_DNA"/>
</dbReference>
<keyword evidence="3" id="KW-0597">Phosphoprotein</keyword>
<dbReference type="Pfam" id="PF04950">
    <property type="entry name" value="RIBIOP_C"/>
    <property type="match status" value="1"/>
</dbReference>
<feature type="domain" description="Bms1-type G" evidence="12">
    <location>
        <begin position="76"/>
        <end position="241"/>
    </location>
</feature>
<keyword evidence="14" id="KW-1185">Reference proteome</keyword>
<dbReference type="PANTHER" id="PTHR12858:SF2">
    <property type="entry name" value="RIBOSOME BIOGENESIS PROTEIN BMS1 HOMOLOG"/>
    <property type="match status" value="1"/>
</dbReference>
<dbReference type="OrthoDB" id="10260897at2759"/>
<comment type="subcellular location">
    <subcellularLocation>
        <location evidence="1">Nucleus</location>
        <location evidence="1">Nucleolus</location>
    </subcellularLocation>
</comment>
<keyword evidence="4" id="KW-0547">Nucleotide-binding</keyword>
<comment type="similarity">
    <text evidence="10">Belongs to the TRAFAC class translation factor GTPase superfamily. Bms1-like GTPase family. BMS1 subfamily.</text>
</comment>
<dbReference type="GO" id="GO:0005654">
    <property type="term" value="C:nucleoplasm"/>
    <property type="evidence" value="ECO:0007669"/>
    <property type="project" value="UniProtKB-ARBA"/>
</dbReference>
<dbReference type="InterPro" id="IPR029063">
    <property type="entry name" value="SAM-dependent_MTases_sf"/>
</dbReference>
<evidence type="ECO:0000256" key="9">
    <source>
        <dbReference type="ARBA" id="ARBA00049117"/>
    </source>
</evidence>
<name>A0A812N6D4_9DINO</name>
<evidence type="ECO:0000256" key="2">
    <source>
        <dbReference type="ARBA" id="ARBA00022517"/>
    </source>
</evidence>
<evidence type="ECO:0000256" key="5">
    <source>
        <dbReference type="ARBA" id="ARBA00022801"/>
    </source>
</evidence>
<keyword evidence="6" id="KW-0067">ATP-binding</keyword>
<dbReference type="GO" id="GO:0005525">
    <property type="term" value="F:GTP binding"/>
    <property type="evidence" value="ECO:0007669"/>
    <property type="project" value="UniProtKB-KW"/>
</dbReference>
<dbReference type="GO" id="GO:0032040">
    <property type="term" value="C:small-subunit processome"/>
    <property type="evidence" value="ECO:0007669"/>
    <property type="project" value="UniProtKB-ARBA"/>
</dbReference>
<evidence type="ECO:0000313" key="14">
    <source>
        <dbReference type="Proteomes" id="UP000604046"/>
    </source>
</evidence>
<evidence type="ECO:0000259" key="12">
    <source>
        <dbReference type="PROSITE" id="PS51714"/>
    </source>
</evidence>
<evidence type="ECO:0000256" key="3">
    <source>
        <dbReference type="ARBA" id="ARBA00022553"/>
    </source>
</evidence>
<feature type="compositionally biased region" description="Acidic residues" evidence="11">
    <location>
        <begin position="605"/>
        <end position="615"/>
    </location>
</feature>
<dbReference type="InterPro" id="IPR030387">
    <property type="entry name" value="G_Bms1/Tsr1_dom"/>
</dbReference>
<protein>
    <submittedName>
        <fullName evidence="13">BMS1 protein</fullName>
    </submittedName>
</protein>
<dbReference type="PROSITE" id="PS51714">
    <property type="entry name" value="G_BMS1"/>
    <property type="match status" value="1"/>
</dbReference>
<dbReference type="Pfam" id="PF22298">
    <property type="entry name" value="Tsr1_G-like"/>
    <property type="match status" value="1"/>
</dbReference>
<dbReference type="GO" id="GO:0005524">
    <property type="term" value="F:ATP binding"/>
    <property type="evidence" value="ECO:0007669"/>
    <property type="project" value="UniProtKB-KW"/>
</dbReference>
<keyword evidence="5" id="KW-0378">Hydrolase</keyword>
<dbReference type="GO" id="GO:0000462">
    <property type="term" value="P:maturation of SSU-rRNA from tricistronic rRNA transcript (SSU-rRNA, 5.8S rRNA, LSU-rRNA)"/>
    <property type="evidence" value="ECO:0007669"/>
    <property type="project" value="TreeGrafter"/>
</dbReference>
<feature type="region of interest" description="Disordered" evidence="11">
    <location>
        <begin position="426"/>
        <end position="652"/>
    </location>
</feature>
<reference evidence="13" key="1">
    <citation type="submission" date="2021-02" db="EMBL/GenBank/DDBJ databases">
        <authorList>
            <person name="Dougan E. K."/>
            <person name="Rhodes N."/>
            <person name="Thang M."/>
            <person name="Chan C."/>
        </authorList>
    </citation>
    <scope>NUCLEOTIDE SEQUENCE</scope>
</reference>
<accession>A0A812N6D4</accession>
<feature type="compositionally biased region" description="Basic residues" evidence="11">
    <location>
        <begin position="8"/>
        <end position="25"/>
    </location>
</feature>
<feature type="compositionally biased region" description="Basic and acidic residues" evidence="11">
    <location>
        <begin position="1006"/>
        <end position="1028"/>
    </location>
</feature>
<feature type="compositionally biased region" description="Acidic residues" evidence="11">
    <location>
        <begin position="456"/>
        <end position="484"/>
    </location>
</feature>
<keyword evidence="8" id="KW-0539">Nucleus</keyword>
<evidence type="ECO:0000256" key="4">
    <source>
        <dbReference type="ARBA" id="ARBA00022741"/>
    </source>
</evidence>
<comment type="catalytic activity">
    <reaction evidence="9">
        <text>GTP + H2O = GDP + phosphate + H(+)</text>
        <dbReference type="Rhea" id="RHEA:19669"/>
        <dbReference type="ChEBI" id="CHEBI:15377"/>
        <dbReference type="ChEBI" id="CHEBI:15378"/>
        <dbReference type="ChEBI" id="CHEBI:37565"/>
        <dbReference type="ChEBI" id="CHEBI:43474"/>
        <dbReference type="ChEBI" id="CHEBI:58189"/>
    </reaction>
    <physiologicalReaction direction="left-to-right" evidence="9">
        <dbReference type="Rhea" id="RHEA:19670"/>
    </physiologicalReaction>
</comment>
<evidence type="ECO:0000256" key="10">
    <source>
        <dbReference type="ARBA" id="ARBA00061391"/>
    </source>
</evidence>
<dbReference type="GO" id="GO:0003924">
    <property type="term" value="F:GTPase activity"/>
    <property type="evidence" value="ECO:0007669"/>
    <property type="project" value="TreeGrafter"/>
</dbReference>
<gene>
    <name evidence="13" type="primary">BMS1</name>
    <name evidence="13" type="ORF">SNAT2548_LOCUS15321</name>
</gene>
<keyword evidence="2" id="KW-0690">Ribosome biogenesis</keyword>
<dbReference type="InterPro" id="IPR027417">
    <property type="entry name" value="P-loop_NTPase"/>
</dbReference>